<organism evidence="2 3">
    <name type="scientific">Candidatus Avelusimicrobium gallicola</name>
    <dbReference type="NCBI Taxonomy" id="2562704"/>
    <lineage>
        <taxon>Bacteria</taxon>
        <taxon>Pseudomonadati</taxon>
        <taxon>Elusimicrobiota</taxon>
        <taxon>Elusimicrobia</taxon>
        <taxon>Elusimicrobiales</taxon>
        <taxon>Elusimicrobiaceae</taxon>
        <taxon>Candidatus Avelusimicrobium</taxon>
    </lineage>
</organism>
<sequence length="311" mass="33757">MKKIVLCAMALLLAACAGMNKNTVNYQMGGYDSVKYYVVAGEGMSKEEAAQNALENMRREMVQNAPAAANQGVVTDLMANAEVEKVWRDKDFDGKHFYALAVLSRSNAHKVLAPLLDQEDAKLEGLAKQFAAPASALADLKIAFKMQPVVARRAALDEMYQFLNASRESYQPEVFAPYKAALQEKMAAVLVGVDVTGVQSEVLVTYVVDALNRMGLGVVDASDPDKVLLVQIATDVDAYDSQKVEGLVWCSSGASVSLVDVERGVTFSRFNVHERAGTSRAEDSLRKSMQSVGEQASAQISSRLKAYLNIN</sequence>
<keyword evidence="3" id="KW-1185">Reference proteome</keyword>
<dbReference type="OrthoDB" id="9841472at2"/>
<name>A0A1Y4DEF3_9BACT</name>
<evidence type="ECO:0000256" key="1">
    <source>
        <dbReference type="SAM" id="SignalP"/>
    </source>
</evidence>
<evidence type="ECO:0000313" key="3">
    <source>
        <dbReference type="Proteomes" id="UP000196368"/>
    </source>
</evidence>
<evidence type="ECO:0000313" key="2">
    <source>
        <dbReference type="EMBL" id="OUO57457.1"/>
    </source>
</evidence>
<feature type="chain" id="PRO_5012508810" description="Lipoprotein" evidence="1">
    <location>
        <begin position="18"/>
        <end position="311"/>
    </location>
</feature>
<keyword evidence="1" id="KW-0732">Signal</keyword>
<comment type="caution">
    <text evidence="2">The sequence shown here is derived from an EMBL/GenBank/DDBJ whole genome shotgun (WGS) entry which is preliminary data.</text>
</comment>
<dbReference type="EMBL" id="NFJD01000001">
    <property type="protein sequence ID" value="OUO57457.1"/>
    <property type="molecule type" value="Genomic_DNA"/>
</dbReference>
<dbReference type="RefSeq" id="WP_087286810.1">
    <property type="nucleotide sequence ID" value="NZ_NFJD01000001.1"/>
</dbReference>
<accession>A0A1Y4DEF3</accession>
<dbReference type="PROSITE" id="PS51257">
    <property type="entry name" value="PROKAR_LIPOPROTEIN"/>
    <property type="match status" value="1"/>
</dbReference>
<dbReference type="AlphaFoldDB" id="A0A1Y4DEF3"/>
<reference evidence="3" key="1">
    <citation type="submission" date="2017-04" db="EMBL/GenBank/DDBJ databases">
        <title>Function of individual gut microbiota members based on whole genome sequencing of pure cultures obtained from chicken caecum.</title>
        <authorList>
            <person name="Medvecky M."/>
            <person name="Cejkova D."/>
            <person name="Polansky O."/>
            <person name="Karasova D."/>
            <person name="Kubasova T."/>
            <person name="Cizek A."/>
            <person name="Rychlik I."/>
        </authorList>
    </citation>
    <scope>NUCLEOTIDE SEQUENCE [LARGE SCALE GENOMIC DNA]</scope>
    <source>
        <strain evidence="3">An273</strain>
    </source>
</reference>
<feature type="signal peptide" evidence="1">
    <location>
        <begin position="1"/>
        <end position="17"/>
    </location>
</feature>
<proteinExistence type="predicted"/>
<evidence type="ECO:0008006" key="4">
    <source>
        <dbReference type="Google" id="ProtNLM"/>
    </source>
</evidence>
<protein>
    <recommendedName>
        <fullName evidence="4">Lipoprotein</fullName>
    </recommendedName>
</protein>
<dbReference type="Proteomes" id="UP000196368">
    <property type="component" value="Unassembled WGS sequence"/>
</dbReference>
<gene>
    <name evidence="2" type="ORF">B5F75_01405</name>
</gene>